<organism evidence="1">
    <name type="scientific">viral metagenome</name>
    <dbReference type="NCBI Taxonomy" id="1070528"/>
    <lineage>
        <taxon>unclassified sequences</taxon>
        <taxon>metagenomes</taxon>
        <taxon>organismal metagenomes</taxon>
    </lineage>
</organism>
<protein>
    <submittedName>
        <fullName evidence="1">Uncharacterized protein</fullName>
    </submittedName>
</protein>
<dbReference type="EMBL" id="MN740077">
    <property type="protein sequence ID" value="QHT86838.1"/>
    <property type="molecule type" value="Genomic_DNA"/>
</dbReference>
<reference evidence="1" key="1">
    <citation type="journal article" date="2020" name="Nature">
        <title>Giant virus diversity and host interactions through global metagenomics.</title>
        <authorList>
            <person name="Schulz F."/>
            <person name="Roux S."/>
            <person name="Paez-Espino D."/>
            <person name="Jungbluth S."/>
            <person name="Walsh D.A."/>
            <person name="Denef V.J."/>
            <person name="McMahon K.D."/>
            <person name="Konstantinidis K.T."/>
            <person name="Eloe-Fadrosh E.A."/>
            <person name="Kyrpides N.C."/>
            <person name="Woyke T."/>
        </authorList>
    </citation>
    <scope>NUCLEOTIDE SEQUENCE</scope>
    <source>
        <strain evidence="1">GVMAG-M-3300023184-18</strain>
    </source>
</reference>
<name>A0A6C0I1G2_9ZZZZ</name>
<proteinExistence type="predicted"/>
<evidence type="ECO:0000313" key="1">
    <source>
        <dbReference type="EMBL" id="QHT86838.1"/>
    </source>
</evidence>
<dbReference type="AlphaFoldDB" id="A0A6C0I1G2"/>
<sequence>MSSDDSESKPLLATTTTPAQKITKGDVVNKFKELHKKYYVDRGYMIHTVSDAFSKQFCENINTETAVIWKEEYNRHAETYIRVAEINVSIFGKSFLVLLERPIKQVHRSEFEYYFAFGGHCQGYTDTRLIARFLGEFDKELNYEELLHSTVHVAAVADETIDETYIKNALKLLVMGGYVKYWKAYNELKDWFMENVDESIREQLSLSTSRSELENDWSTGPEIDGMTKSIFEDYDVCLHSTNKSLE</sequence>
<accession>A0A6C0I1G2</accession>